<dbReference type="Proteomes" id="UP001381693">
    <property type="component" value="Unassembled WGS sequence"/>
</dbReference>
<protein>
    <submittedName>
        <fullName evidence="1">Uncharacterized protein</fullName>
    </submittedName>
</protein>
<dbReference type="EMBL" id="JAXCGZ010013229">
    <property type="protein sequence ID" value="KAK7073254.1"/>
    <property type="molecule type" value="Genomic_DNA"/>
</dbReference>
<feature type="non-terminal residue" evidence="1">
    <location>
        <position position="74"/>
    </location>
</feature>
<dbReference type="AlphaFoldDB" id="A0AAN9A3W6"/>
<sequence>MSQNISSDNNETYWYYTDESNDIRMISDEEYDPDVHIGRNLLTVFPVVVFETGSTGPVVILRTFPIPSGEPIIQ</sequence>
<accession>A0AAN9A3W6</accession>
<evidence type="ECO:0000313" key="1">
    <source>
        <dbReference type="EMBL" id="KAK7073254.1"/>
    </source>
</evidence>
<name>A0AAN9A3W6_HALRR</name>
<proteinExistence type="predicted"/>
<reference evidence="1 2" key="1">
    <citation type="submission" date="2023-11" db="EMBL/GenBank/DDBJ databases">
        <title>Halocaridina rubra genome assembly.</title>
        <authorList>
            <person name="Smith C."/>
        </authorList>
    </citation>
    <scope>NUCLEOTIDE SEQUENCE [LARGE SCALE GENOMIC DNA]</scope>
    <source>
        <strain evidence="1">EP-1</strain>
        <tissue evidence="1">Whole</tissue>
    </source>
</reference>
<organism evidence="1 2">
    <name type="scientific">Halocaridina rubra</name>
    <name type="common">Hawaiian red shrimp</name>
    <dbReference type="NCBI Taxonomy" id="373956"/>
    <lineage>
        <taxon>Eukaryota</taxon>
        <taxon>Metazoa</taxon>
        <taxon>Ecdysozoa</taxon>
        <taxon>Arthropoda</taxon>
        <taxon>Crustacea</taxon>
        <taxon>Multicrustacea</taxon>
        <taxon>Malacostraca</taxon>
        <taxon>Eumalacostraca</taxon>
        <taxon>Eucarida</taxon>
        <taxon>Decapoda</taxon>
        <taxon>Pleocyemata</taxon>
        <taxon>Caridea</taxon>
        <taxon>Atyoidea</taxon>
        <taxon>Atyidae</taxon>
        <taxon>Halocaridina</taxon>
    </lineage>
</organism>
<gene>
    <name evidence="1" type="ORF">SK128_015549</name>
</gene>
<evidence type="ECO:0000313" key="2">
    <source>
        <dbReference type="Proteomes" id="UP001381693"/>
    </source>
</evidence>
<comment type="caution">
    <text evidence="1">The sequence shown here is derived from an EMBL/GenBank/DDBJ whole genome shotgun (WGS) entry which is preliminary data.</text>
</comment>
<keyword evidence="2" id="KW-1185">Reference proteome</keyword>